<accession>A0A3R6H759</accession>
<evidence type="ECO:0000256" key="3">
    <source>
        <dbReference type="ARBA" id="ARBA00022723"/>
    </source>
</evidence>
<sequence>MIWSITSKEEMENYGISSVFKYYREALGKDNVKLAVVDENDKLDFLQKEDVALLRTASESLIKTIRAKGVKTTAEDFSKYELVKDKEKVFRFLCSCGIRAPKQYHLSSLQEGKTYFVKPRYGSDSFGISEKSICRTPKEVMEQMKYLKEEFGMESIVEEYIAGSDCTVTCINNQKYILLCSISIDCDETNGIQTRDCKVGFKECCSAMNDDRLMNVAGTIFNYLGLKSHARIDFRKGIDGRYYPIDINLLPGLGPLDHLSKSLLLCKNMSYIDALKAVIASAS</sequence>
<evidence type="ECO:0000259" key="5">
    <source>
        <dbReference type="PROSITE" id="PS50975"/>
    </source>
</evidence>
<dbReference type="Gene3D" id="3.30.1490.20">
    <property type="entry name" value="ATP-grasp fold, A domain"/>
    <property type="match status" value="1"/>
</dbReference>
<dbReference type="PANTHER" id="PTHR23132">
    <property type="entry name" value="D-ALANINE--D-ALANINE LIGASE"/>
    <property type="match status" value="1"/>
</dbReference>
<dbReference type="GO" id="GO:0008716">
    <property type="term" value="F:D-alanine-D-alanine ligase activity"/>
    <property type="evidence" value="ECO:0007669"/>
    <property type="project" value="InterPro"/>
</dbReference>
<dbReference type="InterPro" id="IPR013815">
    <property type="entry name" value="ATP_grasp_subdomain_1"/>
</dbReference>
<dbReference type="GO" id="GO:0046872">
    <property type="term" value="F:metal ion binding"/>
    <property type="evidence" value="ECO:0007669"/>
    <property type="project" value="UniProtKB-KW"/>
</dbReference>
<evidence type="ECO:0000256" key="4">
    <source>
        <dbReference type="PROSITE-ProRule" id="PRU00409"/>
    </source>
</evidence>
<comment type="similarity">
    <text evidence="1">Belongs to the D-alanine--D-alanine ligase family.</text>
</comment>
<dbReference type="GO" id="GO:0005524">
    <property type="term" value="F:ATP binding"/>
    <property type="evidence" value="ECO:0007669"/>
    <property type="project" value="UniProtKB-UniRule"/>
</dbReference>
<protein>
    <submittedName>
        <fullName evidence="6">ATP-grasp domain-containing protein</fullName>
    </submittedName>
</protein>
<dbReference type="Proteomes" id="UP000286501">
    <property type="component" value="Unassembled WGS sequence"/>
</dbReference>
<dbReference type="RefSeq" id="WP_118201112.1">
    <property type="nucleotide sequence ID" value="NZ_QRIE01000005.1"/>
</dbReference>
<dbReference type="PROSITE" id="PS50975">
    <property type="entry name" value="ATP_GRASP"/>
    <property type="match status" value="1"/>
</dbReference>
<reference evidence="6 7" key="1">
    <citation type="submission" date="2018-08" db="EMBL/GenBank/DDBJ databases">
        <title>A genome reference for cultivated species of the human gut microbiota.</title>
        <authorList>
            <person name="Zou Y."/>
            <person name="Xue W."/>
            <person name="Luo G."/>
        </authorList>
    </citation>
    <scope>NUCLEOTIDE SEQUENCE [LARGE SCALE GENOMIC DNA]</scope>
    <source>
        <strain evidence="6 7">AM22-1</strain>
    </source>
</reference>
<dbReference type="InterPro" id="IPR011095">
    <property type="entry name" value="Dala_Dala_lig_C"/>
</dbReference>
<evidence type="ECO:0000313" key="6">
    <source>
        <dbReference type="EMBL" id="RHG64776.1"/>
    </source>
</evidence>
<comment type="caution">
    <text evidence="6">The sequence shown here is derived from an EMBL/GenBank/DDBJ whole genome shotgun (WGS) entry which is preliminary data.</text>
</comment>
<dbReference type="EMBL" id="QRIN01000040">
    <property type="protein sequence ID" value="RHG64776.1"/>
    <property type="molecule type" value="Genomic_DNA"/>
</dbReference>
<keyword evidence="4" id="KW-0547">Nucleotide-binding</keyword>
<gene>
    <name evidence="6" type="ORF">DW250_10015</name>
</gene>
<evidence type="ECO:0000256" key="2">
    <source>
        <dbReference type="ARBA" id="ARBA00022598"/>
    </source>
</evidence>
<dbReference type="AlphaFoldDB" id="A0A3R6H759"/>
<name>A0A3R6H759_9BACT</name>
<dbReference type="PANTHER" id="PTHR23132:SF23">
    <property type="entry name" value="D-ALANINE--D-ALANINE LIGASE B"/>
    <property type="match status" value="1"/>
</dbReference>
<dbReference type="SUPFAM" id="SSF56059">
    <property type="entry name" value="Glutathione synthetase ATP-binding domain-like"/>
    <property type="match status" value="1"/>
</dbReference>
<keyword evidence="4" id="KW-0067">ATP-binding</keyword>
<evidence type="ECO:0000313" key="7">
    <source>
        <dbReference type="Proteomes" id="UP000286501"/>
    </source>
</evidence>
<keyword evidence="2" id="KW-0436">Ligase</keyword>
<dbReference type="InterPro" id="IPR011761">
    <property type="entry name" value="ATP-grasp"/>
</dbReference>
<evidence type="ECO:0000256" key="1">
    <source>
        <dbReference type="ARBA" id="ARBA00010871"/>
    </source>
</evidence>
<proteinExistence type="inferred from homology"/>
<dbReference type="Pfam" id="PF07478">
    <property type="entry name" value="Dala_Dala_lig_C"/>
    <property type="match status" value="1"/>
</dbReference>
<keyword evidence="3" id="KW-0479">Metal-binding</keyword>
<dbReference type="Gene3D" id="3.30.470.20">
    <property type="entry name" value="ATP-grasp fold, B domain"/>
    <property type="match status" value="1"/>
</dbReference>
<feature type="domain" description="ATP-grasp" evidence="5">
    <location>
        <begin position="67"/>
        <end position="280"/>
    </location>
</feature>
<organism evidence="6 7">
    <name type="scientific">Segatella copri</name>
    <dbReference type="NCBI Taxonomy" id="165179"/>
    <lineage>
        <taxon>Bacteria</taxon>
        <taxon>Pseudomonadati</taxon>
        <taxon>Bacteroidota</taxon>
        <taxon>Bacteroidia</taxon>
        <taxon>Bacteroidales</taxon>
        <taxon>Prevotellaceae</taxon>
        <taxon>Segatella</taxon>
    </lineage>
</organism>